<dbReference type="KEGG" id="cna:AB433_11325"/>
<protein>
    <submittedName>
        <fullName evidence="1">Uncharacterized protein</fullName>
    </submittedName>
</protein>
<evidence type="ECO:0000313" key="1">
    <source>
        <dbReference type="EMBL" id="AKM11768.1"/>
    </source>
</evidence>
<dbReference type="EMBL" id="CP011770">
    <property type="protein sequence ID" value="AKM11768.1"/>
    <property type="molecule type" value="Genomic_DNA"/>
</dbReference>
<dbReference type="Pfam" id="PF07811">
    <property type="entry name" value="TadE"/>
    <property type="match status" value="1"/>
</dbReference>
<gene>
    <name evidence="1" type="ORF">AB433_11325</name>
</gene>
<dbReference type="STRING" id="1348774.AB433_11325"/>
<reference evidence="1 2" key="1">
    <citation type="submission" date="2015-06" db="EMBL/GenBank/DDBJ databases">
        <authorList>
            <person name="Zeng Y."/>
            <person name="Huang Y."/>
        </authorList>
    </citation>
    <scope>NUCLEOTIDE SEQUENCE [LARGE SCALE GENOMIC DNA]</scope>
    <source>
        <strain evidence="1 2">PQ-2</strain>
    </source>
</reference>
<proteinExistence type="predicted"/>
<dbReference type="Proteomes" id="UP000035287">
    <property type="component" value="Chromosome"/>
</dbReference>
<name>A0A0G3XMQ2_9SPHN</name>
<dbReference type="AlphaFoldDB" id="A0A0G3XMQ2"/>
<evidence type="ECO:0000313" key="2">
    <source>
        <dbReference type="Proteomes" id="UP000035287"/>
    </source>
</evidence>
<keyword evidence="2" id="KW-1185">Reference proteome</keyword>
<accession>A0A0G3XMQ2</accession>
<sequence>MKKPACLWGGHCVKALRRGWHDQSGSVIVEAAFALPLMITVLLGLVSYGSWFLTAHNVQSAANDAARAALSGLDNAERIRLVSGSIERSVLNGTSLDPSRVDVTTTLDGAYYTVTVRYDGSDTLIDPTSLLPFPSSTIERSAIVRLAAI</sequence>
<organism evidence="1 2">
    <name type="scientific">Croceicoccus naphthovorans</name>
    <dbReference type="NCBI Taxonomy" id="1348774"/>
    <lineage>
        <taxon>Bacteria</taxon>
        <taxon>Pseudomonadati</taxon>
        <taxon>Pseudomonadota</taxon>
        <taxon>Alphaproteobacteria</taxon>
        <taxon>Sphingomonadales</taxon>
        <taxon>Erythrobacteraceae</taxon>
        <taxon>Croceicoccus</taxon>
    </lineage>
</organism>
<dbReference type="RefSeq" id="WP_047823913.1">
    <property type="nucleotide sequence ID" value="NZ_CP011770.1"/>
</dbReference>
<dbReference type="PATRIC" id="fig|1348774.3.peg.2385"/>
<dbReference type="InterPro" id="IPR012495">
    <property type="entry name" value="TadE-like_dom"/>
</dbReference>